<keyword evidence="2" id="KW-1185">Reference proteome</keyword>
<dbReference type="PANTHER" id="PTHR14352:SF2">
    <property type="entry name" value="HAUS AUGMIN-LIKE COMPLEX SUBUNIT 7"/>
    <property type="match status" value="1"/>
</dbReference>
<name>A0A5N5SWX2_9CRUS</name>
<dbReference type="Proteomes" id="UP000326759">
    <property type="component" value="Unassembled WGS sequence"/>
</dbReference>
<reference evidence="1 2" key="1">
    <citation type="journal article" date="2019" name="PLoS Biol.">
        <title>Sex chromosomes control vertical transmission of feminizing Wolbachia symbionts in an isopod.</title>
        <authorList>
            <person name="Becking T."/>
            <person name="Chebbi M.A."/>
            <person name="Giraud I."/>
            <person name="Moumen B."/>
            <person name="Laverre T."/>
            <person name="Caubet Y."/>
            <person name="Peccoud J."/>
            <person name="Gilbert C."/>
            <person name="Cordaux R."/>
        </authorList>
    </citation>
    <scope>NUCLEOTIDE SEQUENCE [LARGE SCALE GENOMIC DNA]</scope>
    <source>
        <strain evidence="1">ANa2</strain>
        <tissue evidence="1">Whole body excluding digestive tract and cuticle</tissue>
    </source>
</reference>
<dbReference type="OrthoDB" id="6343423at2759"/>
<dbReference type="GO" id="GO:0070652">
    <property type="term" value="C:HAUS complex"/>
    <property type="evidence" value="ECO:0007669"/>
    <property type="project" value="TreeGrafter"/>
</dbReference>
<dbReference type="EMBL" id="SEYY01019511">
    <property type="protein sequence ID" value="KAB7498179.1"/>
    <property type="molecule type" value="Genomic_DNA"/>
</dbReference>
<evidence type="ECO:0000313" key="1">
    <source>
        <dbReference type="EMBL" id="KAB7498179.1"/>
    </source>
</evidence>
<dbReference type="GO" id="GO:0031023">
    <property type="term" value="P:microtubule organizing center organization"/>
    <property type="evidence" value="ECO:0007669"/>
    <property type="project" value="TreeGrafter"/>
</dbReference>
<dbReference type="GO" id="GO:0051225">
    <property type="term" value="P:spindle assembly"/>
    <property type="evidence" value="ECO:0007669"/>
    <property type="project" value="TreeGrafter"/>
</dbReference>
<accession>A0A5N5SWX2</accession>
<protein>
    <submittedName>
        <fullName evidence="1">Uncharacterized protein</fullName>
    </submittedName>
</protein>
<dbReference type="AlphaFoldDB" id="A0A5N5SWX2"/>
<comment type="caution">
    <text evidence="1">The sequence shown here is derived from an EMBL/GenBank/DDBJ whole genome shotgun (WGS) entry which is preliminary data.</text>
</comment>
<sequence length="339" mass="38454">MKNKESVIKQHLAYHSLTNQKTDTIFVLVFATWRVAKCFCNVMDSKLEITARIKDIVKSLKTLGYQPESWSSEYIKLVLLKQCALRKDLLLWILKILGFHYLSPEVKLFNDSLIKKIVADLSSVGLCKPQDINLINGKASCDDQLKFWKLLINTSLKVKQAKCSSSSSEDSLLFDLEEKLTLLPEDLKPLYRSFGKSIPLKEKIQDLKQEYSEEAEGKDLDTGIKRESNREDETFTELLDNISSLQSQNKEYLNAYESSLKPWCKFSAVSAECSSRTGELASAYNEELNLLLQSVSLANNIKNAGETVEKRMESIKLIQQDNSPSQLLQAIADSNFNDS</sequence>
<gene>
    <name evidence="1" type="ORF">Anas_04379</name>
</gene>
<evidence type="ECO:0000313" key="2">
    <source>
        <dbReference type="Proteomes" id="UP000326759"/>
    </source>
</evidence>
<dbReference type="GO" id="GO:0051011">
    <property type="term" value="F:microtubule minus-end binding"/>
    <property type="evidence" value="ECO:0007669"/>
    <property type="project" value="TreeGrafter"/>
</dbReference>
<dbReference type="InterPro" id="IPR029711">
    <property type="entry name" value="Haus7-like"/>
</dbReference>
<proteinExistence type="predicted"/>
<organism evidence="1 2">
    <name type="scientific">Armadillidium nasatum</name>
    <dbReference type="NCBI Taxonomy" id="96803"/>
    <lineage>
        <taxon>Eukaryota</taxon>
        <taxon>Metazoa</taxon>
        <taxon>Ecdysozoa</taxon>
        <taxon>Arthropoda</taxon>
        <taxon>Crustacea</taxon>
        <taxon>Multicrustacea</taxon>
        <taxon>Malacostraca</taxon>
        <taxon>Eumalacostraca</taxon>
        <taxon>Peracarida</taxon>
        <taxon>Isopoda</taxon>
        <taxon>Oniscidea</taxon>
        <taxon>Crinocheta</taxon>
        <taxon>Armadillidiidae</taxon>
        <taxon>Armadillidium</taxon>
    </lineage>
</organism>
<dbReference type="PANTHER" id="PTHR14352">
    <property type="entry name" value="HAUS AUGMIN-LIKE COMPLEX SUBUNIT 7"/>
    <property type="match status" value="1"/>
</dbReference>